<proteinExistence type="predicted"/>
<evidence type="ECO:0008006" key="3">
    <source>
        <dbReference type="Google" id="ProtNLM"/>
    </source>
</evidence>
<reference evidence="1 2" key="1">
    <citation type="journal article" date="2013" name="J. Microbiol.">
        <title>Mucilaginibacter ginsenosidivorax sp. nov., with ginsenoside converting activity isolated from sediment.</title>
        <authorList>
            <person name="Kim J.K."/>
            <person name="Choi T.E."/>
            <person name="Liu Q.M."/>
            <person name="Park H.Y."/>
            <person name="Yi T.H."/>
            <person name="Yoon M.H."/>
            <person name="Kim S.C."/>
            <person name="Im W.T."/>
        </authorList>
    </citation>
    <scope>NUCLEOTIDE SEQUENCE [LARGE SCALE GENOMIC DNA]</scope>
    <source>
        <strain evidence="1 2">KHI28</strain>
    </source>
</reference>
<dbReference type="RefSeq" id="WP_147052902.1">
    <property type="nucleotide sequence ID" value="NZ_CP042437.1"/>
</dbReference>
<dbReference type="OrthoDB" id="799983at2"/>
<accession>A0A5B8VWW9</accession>
<dbReference type="EMBL" id="CP042437">
    <property type="protein sequence ID" value="QEC75691.1"/>
    <property type="molecule type" value="Genomic_DNA"/>
</dbReference>
<organism evidence="1 2">
    <name type="scientific">Mucilaginibacter ginsenosidivorax</name>
    <dbReference type="NCBI Taxonomy" id="862126"/>
    <lineage>
        <taxon>Bacteria</taxon>
        <taxon>Pseudomonadati</taxon>
        <taxon>Bacteroidota</taxon>
        <taxon>Sphingobacteriia</taxon>
        <taxon>Sphingobacteriales</taxon>
        <taxon>Sphingobacteriaceae</taxon>
        <taxon>Mucilaginibacter</taxon>
    </lineage>
</organism>
<name>A0A5B8VWW9_9SPHI</name>
<keyword evidence="2" id="KW-1185">Reference proteome</keyword>
<evidence type="ECO:0000313" key="1">
    <source>
        <dbReference type="EMBL" id="QEC75691.1"/>
    </source>
</evidence>
<dbReference type="Proteomes" id="UP000321362">
    <property type="component" value="Chromosome"/>
</dbReference>
<dbReference type="AlphaFoldDB" id="A0A5B8VWW9"/>
<evidence type="ECO:0000313" key="2">
    <source>
        <dbReference type="Proteomes" id="UP000321362"/>
    </source>
</evidence>
<protein>
    <recommendedName>
        <fullName evidence="3">Histidine kinase</fullName>
    </recommendedName>
</protein>
<gene>
    <name evidence="1" type="ORF">FSB76_06910</name>
</gene>
<dbReference type="KEGG" id="mgk:FSB76_06910"/>
<sequence length="69" mass="8212">MDLQEQQKDGEDDRLRKLRHDVRNQLSNVHLALEQLKYELPEINEEVLFYIEMIDTSAKKINELLSDAE</sequence>